<evidence type="ECO:0000256" key="10">
    <source>
        <dbReference type="ARBA" id="ARBA00023114"/>
    </source>
</evidence>
<keyword evidence="14" id="KW-0449">Lipoprotein</keyword>
<keyword evidence="10" id="KW-0626">Porin</keyword>
<dbReference type="PANTHER" id="PTHR33619">
    <property type="entry name" value="POLYSACCHARIDE EXPORT PROTEIN GFCE-RELATED"/>
    <property type="match status" value="1"/>
</dbReference>
<gene>
    <name evidence="18" type="ORF">J2Z17_004918</name>
</gene>
<dbReference type="PANTHER" id="PTHR33619:SF3">
    <property type="entry name" value="POLYSACCHARIDE EXPORT PROTEIN GFCE-RELATED"/>
    <property type="match status" value="1"/>
</dbReference>
<dbReference type="Gene3D" id="3.10.560.10">
    <property type="entry name" value="Outer membrane lipoprotein wza domain like"/>
    <property type="match status" value="2"/>
</dbReference>
<protein>
    <submittedName>
        <fullName evidence="18">Polysaccharide export outer membrane protein</fullName>
    </submittedName>
</protein>
<evidence type="ECO:0000256" key="2">
    <source>
        <dbReference type="ARBA" id="ARBA00009450"/>
    </source>
</evidence>
<feature type="chain" id="PRO_5045245566" evidence="15">
    <location>
        <begin position="21"/>
        <end position="377"/>
    </location>
</feature>
<dbReference type="Pfam" id="PF22461">
    <property type="entry name" value="SLBB_2"/>
    <property type="match status" value="2"/>
</dbReference>
<keyword evidence="11" id="KW-0472">Membrane</keyword>
<evidence type="ECO:0000256" key="1">
    <source>
        <dbReference type="ARBA" id="ARBA00004571"/>
    </source>
</evidence>
<evidence type="ECO:0000259" key="16">
    <source>
        <dbReference type="Pfam" id="PF02563"/>
    </source>
</evidence>
<evidence type="ECO:0000256" key="13">
    <source>
        <dbReference type="ARBA" id="ARBA00023237"/>
    </source>
</evidence>
<keyword evidence="19" id="KW-1185">Reference proteome</keyword>
<evidence type="ECO:0000256" key="14">
    <source>
        <dbReference type="ARBA" id="ARBA00023288"/>
    </source>
</evidence>
<feature type="domain" description="SLBB" evidence="17">
    <location>
        <begin position="251"/>
        <end position="347"/>
    </location>
</feature>
<keyword evidence="4" id="KW-1134">Transmembrane beta strand</keyword>
<dbReference type="RefSeq" id="WP_209949317.1">
    <property type="nucleotide sequence ID" value="NZ_JAGGJU010000018.1"/>
</dbReference>
<dbReference type="PROSITE" id="PS51257">
    <property type="entry name" value="PROKAR_LIPOPROTEIN"/>
    <property type="match status" value="1"/>
</dbReference>
<keyword evidence="9" id="KW-0406">Ion transport</keyword>
<dbReference type="InterPro" id="IPR049712">
    <property type="entry name" value="Poly_export"/>
</dbReference>
<reference evidence="18 19" key="1">
    <citation type="submission" date="2021-03" db="EMBL/GenBank/DDBJ databases">
        <title>Genomic Encyclopedia of Type Strains, Phase IV (KMG-IV): sequencing the most valuable type-strain genomes for metagenomic binning, comparative biology and taxonomic classification.</title>
        <authorList>
            <person name="Goeker M."/>
        </authorList>
    </citation>
    <scope>NUCLEOTIDE SEQUENCE [LARGE SCALE GENOMIC DNA]</scope>
    <source>
        <strain evidence="18 19">DSM 21600</strain>
    </source>
</reference>
<keyword evidence="8" id="KW-0625">Polysaccharide transport</keyword>
<evidence type="ECO:0000256" key="5">
    <source>
        <dbReference type="ARBA" id="ARBA00022597"/>
    </source>
</evidence>
<accession>A0ABS4E6B7</accession>
<comment type="subcellular location">
    <subcellularLocation>
        <location evidence="1">Cell outer membrane</location>
        <topology evidence="1">Multi-pass membrane protein</topology>
    </subcellularLocation>
</comment>
<evidence type="ECO:0000313" key="19">
    <source>
        <dbReference type="Proteomes" id="UP000759443"/>
    </source>
</evidence>
<evidence type="ECO:0000259" key="17">
    <source>
        <dbReference type="Pfam" id="PF22461"/>
    </source>
</evidence>
<dbReference type="EMBL" id="JAGGJU010000018">
    <property type="protein sequence ID" value="MBP1853457.1"/>
    <property type="molecule type" value="Genomic_DNA"/>
</dbReference>
<sequence>MRRLAPLLLVALAAAGCRPADGPSNGSIQSAHLPGGGQKIPVIELADAPSGAASAFAPTPSDLGAGLSALGGGAYNSERLRPGDVIDVTVLDTGEDGLFASTNSKTLNLGRFTVDQKGFVSMPFVGRQRVAESTPTGLERQIVSGLKGTSVNPQAVVTIVDKPSSAVIVSGAVNAPGKIPLTAKHEKVMDAIAQAGGASGKPDAVDVTIVRGKRRATASLSRVMNEDRQNIYLQPDDQVMVEGGASTFTALGAFKSAGEIQFEVGKLSLAQAVGRAGGLLDDRADAGNVYVFRNQYIKVPVPAAVNDKTPTATTLQMRPVIYHVNMRKASSIALMQLFQMQKDDVLYATNAPLVDYAKLFTIYQKSAPTAAAPAPSL</sequence>
<proteinExistence type="inferred from homology"/>
<dbReference type="Proteomes" id="UP000759443">
    <property type="component" value="Unassembled WGS sequence"/>
</dbReference>
<comment type="caution">
    <text evidence="18">The sequence shown here is derived from an EMBL/GenBank/DDBJ whole genome shotgun (WGS) entry which is preliminary data.</text>
</comment>
<keyword evidence="12" id="KW-0564">Palmitate</keyword>
<dbReference type="Pfam" id="PF02563">
    <property type="entry name" value="Poly_export"/>
    <property type="match status" value="1"/>
</dbReference>
<feature type="domain" description="Polysaccharide export protein N-terminal" evidence="16">
    <location>
        <begin position="78"/>
        <end position="159"/>
    </location>
</feature>
<evidence type="ECO:0000256" key="8">
    <source>
        <dbReference type="ARBA" id="ARBA00023047"/>
    </source>
</evidence>
<feature type="signal peptide" evidence="15">
    <location>
        <begin position="1"/>
        <end position="20"/>
    </location>
</feature>
<evidence type="ECO:0000256" key="9">
    <source>
        <dbReference type="ARBA" id="ARBA00023065"/>
    </source>
</evidence>
<comment type="similarity">
    <text evidence="2">Belongs to the BexD/CtrA/VexA family.</text>
</comment>
<evidence type="ECO:0000256" key="11">
    <source>
        <dbReference type="ARBA" id="ARBA00023136"/>
    </source>
</evidence>
<dbReference type="InterPro" id="IPR003715">
    <property type="entry name" value="Poly_export_N"/>
</dbReference>
<evidence type="ECO:0000256" key="15">
    <source>
        <dbReference type="SAM" id="SignalP"/>
    </source>
</evidence>
<evidence type="ECO:0000256" key="12">
    <source>
        <dbReference type="ARBA" id="ARBA00023139"/>
    </source>
</evidence>
<organism evidence="18 19">
    <name type="scientific">Rhizobium halophytocola</name>
    <dbReference type="NCBI Taxonomy" id="735519"/>
    <lineage>
        <taxon>Bacteria</taxon>
        <taxon>Pseudomonadati</taxon>
        <taxon>Pseudomonadota</taxon>
        <taxon>Alphaproteobacteria</taxon>
        <taxon>Hyphomicrobiales</taxon>
        <taxon>Rhizobiaceae</taxon>
        <taxon>Rhizobium/Agrobacterium group</taxon>
        <taxon>Rhizobium</taxon>
    </lineage>
</organism>
<keyword evidence="13" id="KW-0998">Cell outer membrane</keyword>
<keyword evidence="6" id="KW-0812">Transmembrane</keyword>
<evidence type="ECO:0000313" key="18">
    <source>
        <dbReference type="EMBL" id="MBP1853457.1"/>
    </source>
</evidence>
<dbReference type="InterPro" id="IPR054765">
    <property type="entry name" value="SLBB_dom"/>
</dbReference>
<dbReference type="Gene3D" id="3.30.1950.10">
    <property type="entry name" value="wza like domain"/>
    <property type="match status" value="1"/>
</dbReference>
<keyword evidence="5" id="KW-0762">Sugar transport</keyword>
<keyword evidence="3" id="KW-0813">Transport</keyword>
<name>A0ABS4E6B7_9HYPH</name>
<evidence type="ECO:0000256" key="4">
    <source>
        <dbReference type="ARBA" id="ARBA00022452"/>
    </source>
</evidence>
<keyword evidence="7 15" id="KW-0732">Signal</keyword>
<evidence type="ECO:0000256" key="7">
    <source>
        <dbReference type="ARBA" id="ARBA00022729"/>
    </source>
</evidence>
<evidence type="ECO:0000256" key="6">
    <source>
        <dbReference type="ARBA" id="ARBA00022692"/>
    </source>
</evidence>
<feature type="domain" description="SLBB" evidence="17">
    <location>
        <begin position="167"/>
        <end position="241"/>
    </location>
</feature>
<evidence type="ECO:0000256" key="3">
    <source>
        <dbReference type="ARBA" id="ARBA00022448"/>
    </source>
</evidence>